<evidence type="ECO:0000313" key="2">
    <source>
        <dbReference type="EMBL" id="OCL05814.1"/>
    </source>
</evidence>
<sequence length="88" mass="10213">MPAPRFLLPESIYLKNPKQMLRYPTQSLMETTRQFHGRLLVILAVLCVNVLYVHIEYVSIFWRALNLINLILLHQPTSLACVSLYNTA</sequence>
<evidence type="ECO:0000256" key="1">
    <source>
        <dbReference type="SAM" id="Phobius"/>
    </source>
</evidence>
<reference evidence="2 3" key="1">
    <citation type="journal article" date="2016" name="Nat. Commun.">
        <title>Ectomycorrhizal ecology is imprinted in the genome of the dominant symbiotic fungus Cenococcum geophilum.</title>
        <authorList>
            <consortium name="DOE Joint Genome Institute"/>
            <person name="Peter M."/>
            <person name="Kohler A."/>
            <person name="Ohm R.A."/>
            <person name="Kuo A."/>
            <person name="Krutzmann J."/>
            <person name="Morin E."/>
            <person name="Arend M."/>
            <person name="Barry K.W."/>
            <person name="Binder M."/>
            <person name="Choi C."/>
            <person name="Clum A."/>
            <person name="Copeland A."/>
            <person name="Grisel N."/>
            <person name="Haridas S."/>
            <person name="Kipfer T."/>
            <person name="LaButti K."/>
            <person name="Lindquist E."/>
            <person name="Lipzen A."/>
            <person name="Maire R."/>
            <person name="Meier B."/>
            <person name="Mihaltcheva S."/>
            <person name="Molinier V."/>
            <person name="Murat C."/>
            <person name="Poggeler S."/>
            <person name="Quandt C.A."/>
            <person name="Sperisen C."/>
            <person name="Tritt A."/>
            <person name="Tisserant E."/>
            <person name="Crous P.W."/>
            <person name="Henrissat B."/>
            <person name="Nehls U."/>
            <person name="Egli S."/>
            <person name="Spatafora J.W."/>
            <person name="Grigoriev I.V."/>
            <person name="Martin F.M."/>
        </authorList>
    </citation>
    <scope>NUCLEOTIDE SEQUENCE [LARGE SCALE GENOMIC DNA]</scope>
    <source>
        <strain evidence="2 3">CBS 207.34</strain>
    </source>
</reference>
<dbReference type="EMBL" id="KV750201">
    <property type="protein sequence ID" value="OCL05814.1"/>
    <property type="molecule type" value="Genomic_DNA"/>
</dbReference>
<proteinExistence type="predicted"/>
<accession>A0A8E2EVW0</accession>
<keyword evidence="1" id="KW-0472">Membrane</keyword>
<protein>
    <submittedName>
        <fullName evidence="2">Uncharacterized protein</fullName>
    </submittedName>
</protein>
<dbReference type="Proteomes" id="UP000250140">
    <property type="component" value="Unassembled WGS sequence"/>
</dbReference>
<gene>
    <name evidence="2" type="ORF">AOQ84DRAFT_90032</name>
</gene>
<organism evidence="2 3">
    <name type="scientific">Glonium stellatum</name>
    <dbReference type="NCBI Taxonomy" id="574774"/>
    <lineage>
        <taxon>Eukaryota</taxon>
        <taxon>Fungi</taxon>
        <taxon>Dikarya</taxon>
        <taxon>Ascomycota</taxon>
        <taxon>Pezizomycotina</taxon>
        <taxon>Dothideomycetes</taxon>
        <taxon>Pleosporomycetidae</taxon>
        <taxon>Gloniales</taxon>
        <taxon>Gloniaceae</taxon>
        <taxon>Glonium</taxon>
    </lineage>
</organism>
<evidence type="ECO:0000313" key="3">
    <source>
        <dbReference type="Proteomes" id="UP000250140"/>
    </source>
</evidence>
<keyword evidence="1" id="KW-1133">Transmembrane helix</keyword>
<feature type="transmembrane region" description="Helical" evidence="1">
    <location>
        <begin position="35"/>
        <end position="55"/>
    </location>
</feature>
<dbReference type="AlphaFoldDB" id="A0A8E2EVW0"/>
<keyword evidence="3" id="KW-1185">Reference proteome</keyword>
<name>A0A8E2EVW0_9PEZI</name>
<keyword evidence="1" id="KW-0812">Transmembrane</keyword>